<gene>
    <name evidence="2" type="ORF">MUG09_05910</name>
</gene>
<protein>
    <recommendedName>
        <fullName evidence="4">LPP20 lipoprotein</fullName>
    </recommendedName>
</protein>
<dbReference type="Proteomes" id="UP000829708">
    <property type="component" value="Chromosome"/>
</dbReference>
<evidence type="ECO:0000313" key="3">
    <source>
        <dbReference type="Proteomes" id="UP000829708"/>
    </source>
</evidence>
<feature type="signal peptide" evidence="1">
    <location>
        <begin position="1"/>
        <end position="22"/>
    </location>
</feature>
<sequence>MAAKSGHVMLSLLILLAFSSCATVGREGGSDVLASLDVSKYPGNVYVGISGPYSTKERMVEEAILSAAKSIHLNQAIALDSRLVTSYHSSVGLTSFAVDEAAYFDDTAMAQTIEALKVLSVQFDEQAGAVVLVAYPEQKEQKRIYQSIYDDQGRPTWLKTYPKVEGYRFGIGSAKRYYFLNDSLEAADFAAAQNLLDLKTDHALSVEKVSTHDEVMQRDLYQAQRGLLSGFTILARYYDKETQTYWSLASCYE</sequence>
<dbReference type="PROSITE" id="PS51257">
    <property type="entry name" value="PROKAR_LIPOPROTEIN"/>
    <property type="match status" value="1"/>
</dbReference>
<name>A0ABY4DDJ0_9SPIR</name>
<evidence type="ECO:0000313" key="2">
    <source>
        <dbReference type="EMBL" id="UOM52308.1"/>
    </source>
</evidence>
<proteinExistence type="predicted"/>
<dbReference type="RefSeq" id="WP_244774460.1">
    <property type="nucleotide sequence ID" value="NZ_CP094929.1"/>
</dbReference>
<organism evidence="2 3">
    <name type="scientific">Sphaerochaeta associata</name>
    <dbReference type="NCBI Taxonomy" id="1129264"/>
    <lineage>
        <taxon>Bacteria</taxon>
        <taxon>Pseudomonadati</taxon>
        <taxon>Spirochaetota</taxon>
        <taxon>Spirochaetia</taxon>
        <taxon>Spirochaetales</taxon>
        <taxon>Sphaerochaetaceae</taxon>
        <taxon>Sphaerochaeta</taxon>
    </lineage>
</organism>
<reference evidence="3" key="1">
    <citation type="journal article" date="2024" name="J Bioinform Genom">
        <title>Complete genome sequence of the type strain bacterium Sphaerochaeta associata GLS2t (VKM B-2742)t.</title>
        <authorList>
            <person name="Troshina O.Y."/>
            <person name="Tepeeva A.N."/>
            <person name="Arzamasceva V.O."/>
            <person name="Whitman W.B."/>
            <person name="Varghese N."/>
            <person name="Shapiro N."/>
            <person name="Woyke T."/>
            <person name="Kripides N.C."/>
            <person name="Vasilenko O.V."/>
        </authorList>
    </citation>
    <scope>NUCLEOTIDE SEQUENCE [LARGE SCALE GENOMIC DNA]</scope>
    <source>
        <strain evidence="3">GLS2T</strain>
    </source>
</reference>
<keyword evidence="1" id="KW-0732">Signal</keyword>
<evidence type="ECO:0000256" key="1">
    <source>
        <dbReference type="SAM" id="SignalP"/>
    </source>
</evidence>
<dbReference type="EMBL" id="CP094929">
    <property type="protein sequence ID" value="UOM52308.1"/>
    <property type="molecule type" value="Genomic_DNA"/>
</dbReference>
<accession>A0ABY4DDJ0</accession>
<keyword evidence="3" id="KW-1185">Reference proteome</keyword>
<evidence type="ECO:0008006" key="4">
    <source>
        <dbReference type="Google" id="ProtNLM"/>
    </source>
</evidence>
<feature type="chain" id="PRO_5047154231" description="LPP20 lipoprotein" evidence="1">
    <location>
        <begin position="23"/>
        <end position="253"/>
    </location>
</feature>